<dbReference type="NCBIfam" id="NF008022">
    <property type="entry name" value="PRK10752.1"/>
    <property type="match status" value="1"/>
</dbReference>
<dbReference type="RefSeq" id="WP_125551638.1">
    <property type="nucleotide sequence ID" value="NZ_JBHSSL010000027.1"/>
</dbReference>
<evidence type="ECO:0000313" key="7">
    <source>
        <dbReference type="Proteomes" id="UP001596289"/>
    </source>
</evidence>
<evidence type="ECO:0000256" key="3">
    <source>
        <dbReference type="ARBA" id="ARBA00022448"/>
    </source>
</evidence>
<comment type="caution">
    <text evidence="6">The sequence shown here is derived from an EMBL/GenBank/DDBJ whole genome shotgun (WGS) entry which is preliminary data.</text>
</comment>
<keyword evidence="3" id="KW-0813">Transport</keyword>
<dbReference type="InterPro" id="IPR034408">
    <property type="entry name" value="Sulphate/thiosulphate_BS"/>
</dbReference>
<evidence type="ECO:0000256" key="5">
    <source>
        <dbReference type="ARBA" id="ARBA00022764"/>
    </source>
</evidence>
<evidence type="ECO:0000313" key="6">
    <source>
        <dbReference type="EMBL" id="MFC6169880.1"/>
    </source>
</evidence>
<proteinExistence type="inferred from homology"/>
<dbReference type="Proteomes" id="UP001596289">
    <property type="component" value="Unassembled WGS sequence"/>
</dbReference>
<accession>A0ABW1RF91</accession>
<evidence type="ECO:0000256" key="4">
    <source>
        <dbReference type="ARBA" id="ARBA00022729"/>
    </source>
</evidence>
<keyword evidence="4" id="KW-0732">Signal</keyword>
<comment type="similarity">
    <text evidence="2">Belongs to the prokaryotic sulfate-binding protein family.</text>
</comment>
<sequence>MYWQKSKWWWRLGIGLLLLGAYIGLYQLRLAQAAPTSGSGATVTLTNVSYDSTREFYQAYNQNFQKYWQRKSGEKVAVAISNGGSGKQANTVIEGNQADVVTLALAPDITSIQQAGLLKANWQQRYPDNAAPYTSTVVFLVRKGNPQQIRDWPDLLKPAVNIVTPNPKTSGGARWNYLAAWAYASKKYHSTEKARQFVRKLYQNVTVLDSGSRDATTTFAENGQGNVLLTWENEAKLVCQQHPGEYEIITPSISIKAEPSVAVVDSVVAQRNTATVAQAYIQHLYSVKAQKIAAQNFYRPTNQKVAQAYRKEFPALQLVTINDPLFGGWAKVQKQHFANGGIFDQIYGGG</sequence>
<dbReference type="PANTHER" id="PTHR30368:SF2">
    <property type="entry name" value="SULFATE-BINDING PROTEIN"/>
    <property type="match status" value="1"/>
</dbReference>
<dbReference type="Pfam" id="PF13531">
    <property type="entry name" value="SBP_bac_11"/>
    <property type="match status" value="1"/>
</dbReference>
<keyword evidence="7" id="KW-1185">Reference proteome</keyword>
<organism evidence="6 7">
    <name type="scientific">Loigolactobacillus jiayinensis</name>
    <dbReference type="NCBI Taxonomy" id="2486016"/>
    <lineage>
        <taxon>Bacteria</taxon>
        <taxon>Bacillati</taxon>
        <taxon>Bacillota</taxon>
        <taxon>Bacilli</taxon>
        <taxon>Lactobacillales</taxon>
        <taxon>Lactobacillaceae</taxon>
        <taxon>Loigolactobacillus</taxon>
    </lineage>
</organism>
<name>A0ABW1RF91_9LACO</name>
<dbReference type="CDD" id="cd01005">
    <property type="entry name" value="PBP2_CysP"/>
    <property type="match status" value="1"/>
</dbReference>
<gene>
    <name evidence="6" type="ORF">ACFQGP_04710</name>
</gene>
<protein>
    <submittedName>
        <fullName evidence="6">Sulfate ABC transporter substrate-binding protein</fullName>
    </submittedName>
</protein>
<evidence type="ECO:0000256" key="1">
    <source>
        <dbReference type="ARBA" id="ARBA00004418"/>
    </source>
</evidence>
<reference evidence="7" key="1">
    <citation type="journal article" date="2019" name="Int. J. Syst. Evol. Microbiol.">
        <title>The Global Catalogue of Microorganisms (GCM) 10K type strain sequencing project: providing services to taxonomists for standard genome sequencing and annotation.</title>
        <authorList>
            <consortium name="The Broad Institute Genomics Platform"/>
            <consortium name="The Broad Institute Genome Sequencing Center for Infectious Disease"/>
            <person name="Wu L."/>
            <person name="Ma J."/>
        </authorList>
    </citation>
    <scope>NUCLEOTIDE SEQUENCE [LARGE SCALE GENOMIC DNA]</scope>
    <source>
        <strain evidence="7">CCM 8904</strain>
    </source>
</reference>
<dbReference type="Gene3D" id="3.40.190.10">
    <property type="entry name" value="Periplasmic binding protein-like II"/>
    <property type="match status" value="2"/>
</dbReference>
<dbReference type="PANTHER" id="PTHR30368">
    <property type="entry name" value="SULFATE-BINDING PROTEIN"/>
    <property type="match status" value="1"/>
</dbReference>
<comment type="subcellular location">
    <subcellularLocation>
        <location evidence="1">Periplasm</location>
    </subcellularLocation>
</comment>
<keyword evidence="5" id="KW-0574">Periplasm</keyword>
<dbReference type="InterPro" id="IPR005669">
    <property type="entry name" value="Thiosulph/SO4-bd"/>
</dbReference>
<dbReference type="PROSITE" id="PS00757">
    <property type="entry name" value="PROK_SULFATE_BIND_2"/>
    <property type="match status" value="1"/>
</dbReference>
<dbReference type="NCBIfam" id="TIGR00971">
    <property type="entry name" value="3a0106s03"/>
    <property type="match status" value="1"/>
</dbReference>
<dbReference type="EMBL" id="JBHSSL010000027">
    <property type="protein sequence ID" value="MFC6169880.1"/>
    <property type="molecule type" value="Genomic_DNA"/>
</dbReference>
<evidence type="ECO:0000256" key="2">
    <source>
        <dbReference type="ARBA" id="ARBA00006099"/>
    </source>
</evidence>
<dbReference type="SUPFAM" id="SSF53850">
    <property type="entry name" value="Periplasmic binding protein-like II"/>
    <property type="match status" value="1"/>
</dbReference>